<keyword evidence="3" id="KW-1185">Reference proteome</keyword>
<sequence>MMNVWLRFIVGVVLGATSLSMAAKLPPLPVWNDLDKTRIKEGEMVVGMALLTAAGPKKEDDTPEREQEVEVIIEAVDAKPSLDLHKRLEENSNISGVHLEHYFGKKPEGYLVDPQQILSMQERIDFKYALDLHMEESELPIYVYLFDAAQKVPEGYLPQKVYDTVFKENKDPIVIVYYYIGAPERSDFLLAGGVSDRVPEWQVKELLWNAAHKAREKSDVFDQLDGFVGQLSMRLFWVEEILREMIVESVTSIVGQQSPSNSKTDKLVGMLDSAAEVEVPPLVYWVAGGVLLVGIAGVWFLRRKLYFPECPSPCRIGGEVGAKSGGVLSYRNRHKPPSMQREQLGKDFF</sequence>
<dbReference type="Proteomes" id="UP000239907">
    <property type="component" value="Unassembled WGS sequence"/>
</dbReference>
<accession>A0A2S7TYH0</accession>
<evidence type="ECO:0000313" key="3">
    <source>
        <dbReference type="Proteomes" id="UP000239907"/>
    </source>
</evidence>
<organism evidence="2 3">
    <name type="scientific">Rubritalea profundi</name>
    <dbReference type="NCBI Taxonomy" id="1658618"/>
    <lineage>
        <taxon>Bacteria</taxon>
        <taxon>Pseudomonadati</taxon>
        <taxon>Verrucomicrobiota</taxon>
        <taxon>Verrucomicrobiia</taxon>
        <taxon>Verrucomicrobiales</taxon>
        <taxon>Rubritaleaceae</taxon>
        <taxon>Rubritalea</taxon>
    </lineage>
</organism>
<proteinExistence type="predicted"/>
<evidence type="ECO:0000313" key="2">
    <source>
        <dbReference type="EMBL" id="PQJ27805.1"/>
    </source>
</evidence>
<keyword evidence="1" id="KW-1133">Transmembrane helix</keyword>
<name>A0A2S7TYH0_9BACT</name>
<comment type="caution">
    <text evidence="2">The sequence shown here is derived from an EMBL/GenBank/DDBJ whole genome shotgun (WGS) entry which is preliminary data.</text>
</comment>
<keyword evidence="1" id="KW-0812">Transmembrane</keyword>
<reference evidence="2 3" key="1">
    <citation type="submission" date="2016-12" db="EMBL/GenBank/DDBJ databases">
        <title>Study of bacterial adaptation to deep sea.</title>
        <authorList>
            <person name="Song J."/>
            <person name="Yoshizawa S."/>
            <person name="Kogure K."/>
        </authorList>
    </citation>
    <scope>NUCLEOTIDE SEQUENCE [LARGE SCALE GENOMIC DNA]</scope>
    <source>
        <strain evidence="2 3">SAORIC-165</strain>
    </source>
</reference>
<evidence type="ECO:0000256" key="1">
    <source>
        <dbReference type="SAM" id="Phobius"/>
    </source>
</evidence>
<feature type="transmembrane region" description="Helical" evidence="1">
    <location>
        <begin position="282"/>
        <end position="301"/>
    </location>
</feature>
<gene>
    <name evidence="2" type="ORF">BSZ32_04360</name>
</gene>
<evidence type="ECO:0008006" key="4">
    <source>
        <dbReference type="Google" id="ProtNLM"/>
    </source>
</evidence>
<protein>
    <recommendedName>
        <fullName evidence="4">TPM domain-containing protein</fullName>
    </recommendedName>
</protein>
<dbReference type="EMBL" id="MQWA01000001">
    <property type="protein sequence ID" value="PQJ27805.1"/>
    <property type="molecule type" value="Genomic_DNA"/>
</dbReference>
<keyword evidence="1" id="KW-0472">Membrane</keyword>
<dbReference type="AlphaFoldDB" id="A0A2S7TYH0"/>